<evidence type="ECO:0000313" key="2">
    <source>
        <dbReference type="Proteomes" id="UP000593892"/>
    </source>
</evidence>
<dbReference type="Proteomes" id="UP000593892">
    <property type="component" value="Chromosome"/>
</dbReference>
<proteinExistence type="predicted"/>
<dbReference type="InterPro" id="IPR012292">
    <property type="entry name" value="Globin/Proto"/>
</dbReference>
<dbReference type="GO" id="GO:0019825">
    <property type="term" value="F:oxygen binding"/>
    <property type="evidence" value="ECO:0007669"/>
    <property type="project" value="InterPro"/>
</dbReference>
<accession>A0A7S7NMV8</accession>
<reference evidence="1 2" key="1">
    <citation type="submission" date="2020-10" db="EMBL/GenBank/DDBJ databases">
        <title>Complete genome sequence of Paludibaculum fermentans P105T, a facultatively anaerobic acidobacterium capable of dissimilatory Fe(III) reduction.</title>
        <authorList>
            <person name="Dedysh S.N."/>
            <person name="Beletsky A.V."/>
            <person name="Kulichevskaya I.S."/>
            <person name="Mardanov A.V."/>
            <person name="Ravin N.V."/>
        </authorList>
    </citation>
    <scope>NUCLEOTIDE SEQUENCE [LARGE SCALE GENOMIC DNA]</scope>
    <source>
        <strain evidence="1 2">P105</strain>
    </source>
</reference>
<evidence type="ECO:0000313" key="1">
    <source>
        <dbReference type="EMBL" id="QOY86460.1"/>
    </source>
</evidence>
<dbReference type="EMBL" id="CP063849">
    <property type="protein sequence ID" value="QOY86460.1"/>
    <property type="molecule type" value="Genomic_DNA"/>
</dbReference>
<gene>
    <name evidence="1" type="ORF">IRI77_27185</name>
</gene>
<dbReference type="InterPro" id="IPR009050">
    <property type="entry name" value="Globin-like_sf"/>
</dbReference>
<evidence type="ECO:0008006" key="3">
    <source>
        <dbReference type="Google" id="ProtNLM"/>
    </source>
</evidence>
<sequence length="139" mass="15544">MTLDSNTRSEIRESVRNLQPIGDRFRTRFFTRLVRLAPPLAARLRQRLDGNMDLVRMALLSLDHLESEQLLDAVLRELGGEVADGLAPDDLAPIGSALIGTVREFLGGEFTQEKEEAWVNFYAHLAQQLERGAAGREGQ</sequence>
<dbReference type="SUPFAM" id="SSF46458">
    <property type="entry name" value="Globin-like"/>
    <property type="match status" value="1"/>
</dbReference>
<dbReference type="RefSeq" id="WP_194448129.1">
    <property type="nucleotide sequence ID" value="NZ_CP063849.1"/>
</dbReference>
<dbReference type="KEGG" id="pfer:IRI77_27185"/>
<dbReference type="GO" id="GO:0020037">
    <property type="term" value="F:heme binding"/>
    <property type="evidence" value="ECO:0007669"/>
    <property type="project" value="InterPro"/>
</dbReference>
<dbReference type="AlphaFoldDB" id="A0A7S7NMV8"/>
<dbReference type="Gene3D" id="1.10.490.10">
    <property type="entry name" value="Globins"/>
    <property type="match status" value="1"/>
</dbReference>
<name>A0A7S7NMV8_PALFE</name>
<protein>
    <recommendedName>
        <fullName evidence="3">Globin</fullName>
    </recommendedName>
</protein>
<keyword evidence="2" id="KW-1185">Reference proteome</keyword>
<organism evidence="1 2">
    <name type="scientific">Paludibaculum fermentans</name>
    <dbReference type="NCBI Taxonomy" id="1473598"/>
    <lineage>
        <taxon>Bacteria</taxon>
        <taxon>Pseudomonadati</taxon>
        <taxon>Acidobacteriota</taxon>
        <taxon>Terriglobia</taxon>
        <taxon>Bryobacterales</taxon>
        <taxon>Bryobacteraceae</taxon>
        <taxon>Paludibaculum</taxon>
    </lineage>
</organism>